<protein>
    <recommendedName>
        <fullName evidence="4">Lipoprotein</fullName>
    </recommendedName>
</protein>
<comment type="caution">
    <text evidence="2">The sequence shown here is derived from an EMBL/GenBank/DDBJ whole genome shotgun (WGS) entry which is preliminary data.</text>
</comment>
<organism evidence="2 3">
    <name type="scientific">Ruoffia tabacinasalis</name>
    <dbReference type="NCBI Taxonomy" id="87458"/>
    <lineage>
        <taxon>Bacteria</taxon>
        <taxon>Bacillati</taxon>
        <taxon>Bacillota</taxon>
        <taxon>Bacilli</taxon>
        <taxon>Lactobacillales</taxon>
        <taxon>Aerococcaceae</taxon>
        <taxon>Ruoffia</taxon>
    </lineage>
</organism>
<accession>A0A5R9DXF5</accession>
<feature type="signal peptide" evidence="1">
    <location>
        <begin position="1"/>
        <end position="16"/>
    </location>
</feature>
<evidence type="ECO:0000256" key="1">
    <source>
        <dbReference type="SAM" id="SignalP"/>
    </source>
</evidence>
<dbReference type="PROSITE" id="PS51257">
    <property type="entry name" value="PROKAR_LIPOPROTEIN"/>
    <property type="match status" value="1"/>
</dbReference>
<sequence length="424" mass="48814">MFLKFIILTSSLFLLAACQSDQVAIVEEQINQVTLDSESDTEKIREARLAFDELGESDQKLVTNYKELLAAEDLLDKQMIDEVVVEINNIGPINVNSDELIAKARTAFEALSREQQKHVPNLKTLLDAESKYTQTLTDTAQKLVASMKNLTVNDYSVVDEFQTVYNKLSEKQIIELSDDIQSPDELISTFKINLLDKQISSVNYTSGEPSESQVERIFAMVKSYNDLSQNETKSLVNKKQFDDTIKEYKEYFNDREKKDRLYKRQNFIKLSTTIPYTDLLKFPESYKDQKVALEIEILEIHKGNIITADYFIVKDRANQQDLYHISDQREVKEPILSVGDTLTIFGEYKKLGDYVVYSDKKGLLNTNFNREKLEEYSIPVIDLNYSSVDNLGIIAANNPLLSITIDEELEIMKKELYDFIKEIK</sequence>
<evidence type="ECO:0000313" key="2">
    <source>
        <dbReference type="EMBL" id="TLQ41474.1"/>
    </source>
</evidence>
<name>A0A5R9DXF5_9LACT</name>
<keyword evidence="1" id="KW-0732">Signal</keyword>
<gene>
    <name evidence="2" type="ORF">FEZ33_05780</name>
</gene>
<evidence type="ECO:0008006" key="4">
    <source>
        <dbReference type="Google" id="ProtNLM"/>
    </source>
</evidence>
<evidence type="ECO:0000313" key="3">
    <source>
        <dbReference type="Proteomes" id="UP000306420"/>
    </source>
</evidence>
<dbReference type="EMBL" id="VBSP01000016">
    <property type="protein sequence ID" value="TLQ41474.1"/>
    <property type="molecule type" value="Genomic_DNA"/>
</dbReference>
<proteinExistence type="predicted"/>
<dbReference type="AlphaFoldDB" id="A0A5R9DXF5"/>
<feature type="chain" id="PRO_5038930646" description="Lipoprotein" evidence="1">
    <location>
        <begin position="17"/>
        <end position="424"/>
    </location>
</feature>
<dbReference type="Proteomes" id="UP000306420">
    <property type="component" value="Unassembled WGS sequence"/>
</dbReference>
<dbReference type="RefSeq" id="WP_138404458.1">
    <property type="nucleotide sequence ID" value="NZ_VBSP01000016.1"/>
</dbReference>
<reference evidence="2 3" key="1">
    <citation type="submission" date="2019-05" db="EMBL/GenBank/DDBJ databases">
        <title>The metagenome of a microbial culture collection derived from dairy environment covers the genomic content of the human microbiome.</title>
        <authorList>
            <person name="Roder T."/>
            <person name="Wuthrich D."/>
            <person name="Sattari Z."/>
            <person name="Von Ah U."/>
            <person name="Bar C."/>
            <person name="Ronchi F."/>
            <person name="Macpherson A.J."/>
            <person name="Ganal-Vonarburg S.C."/>
            <person name="Bruggmann R."/>
            <person name="Vergeres G."/>
        </authorList>
    </citation>
    <scope>NUCLEOTIDE SEQUENCE [LARGE SCALE GENOMIC DNA]</scope>
    <source>
        <strain evidence="2 3">FAM 24227</strain>
    </source>
</reference>